<dbReference type="Pfam" id="PF22691">
    <property type="entry name" value="Thiolase_C_1"/>
    <property type="match status" value="1"/>
</dbReference>
<gene>
    <name evidence="2" type="ORF">D3878_16080</name>
</gene>
<dbReference type="CDD" id="cd00829">
    <property type="entry name" value="SCP-x_thiolase"/>
    <property type="match status" value="1"/>
</dbReference>
<dbReference type="OrthoDB" id="9790314at2"/>
<accession>A0A3A3G830</accession>
<evidence type="ECO:0000313" key="2">
    <source>
        <dbReference type="EMBL" id="RJG02909.1"/>
    </source>
</evidence>
<dbReference type="InterPro" id="IPR016039">
    <property type="entry name" value="Thiolase-like"/>
</dbReference>
<dbReference type="Gene3D" id="3.40.47.10">
    <property type="match status" value="1"/>
</dbReference>
<protein>
    <submittedName>
        <fullName evidence="2">Thiolase</fullName>
    </submittedName>
</protein>
<dbReference type="PIRSF" id="PIRSF000429">
    <property type="entry name" value="Ac-CoA_Ac_transf"/>
    <property type="match status" value="1"/>
</dbReference>
<evidence type="ECO:0000313" key="3">
    <source>
        <dbReference type="Proteomes" id="UP000266327"/>
    </source>
</evidence>
<dbReference type="EMBL" id="QYUQ01000002">
    <property type="protein sequence ID" value="RJG02909.1"/>
    <property type="molecule type" value="Genomic_DNA"/>
</dbReference>
<proteinExistence type="predicted"/>
<evidence type="ECO:0000259" key="1">
    <source>
        <dbReference type="Pfam" id="PF22691"/>
    </source>
</evidence>
<dbReference type="NCBIfam" id="NF004811">
    <property type="entry name" value="PRK06158.1"/>
    <property type="match status" value="1"/>
</dbReference>
<name>A0A3A3G830_9BURK</name>
<dbReference type="SUPFAM" id="SSF53901">
    <property type="entry name" value="Thiolase-like"/>
    <property type="match status" value="2"/>
</dbReference>
<dbReference type="Proteomes" id="UP000266327">
    <property type="component" value="Unassembled WGS sequence"/>
</dbReference>
<organism evidence="2 3">
    <name type="scientific">Noviherbaspirillum sedimenti</name>
    <dbReference type="NCBI Taxonomy" id="2320865"/>
    <lineage>
        <taxon>Bacteria</taxon>
        <taxon>Pseudomonadati</taxon>
        <taxon>Pseudomonadota</taxon>
        <taxon>Betaproteobacteria</taxon>
        <taxon>Burkholderiales</taxon>
        <taxon>Oxalobacteraceae</taxon>
        <taxon>Noviherbaspirillum</taxon>
    </lineage>
</organism>
<dbReference type="PANTHER" id="PTHR42870:SF1">
    <property type="entry name" value="NON-SPECIFIC LIPID-TRANSFER PROTEIN-LIKE 2"/>
    <property type="match status" value="1"/>
</dbReference>
<sequence>MMNNNLRGSVAIVGVGQAGIGEAHGRTDMEIMVEAAQKAVSDAGLSMRDIDGIATASVGASMWALPTVEYLGIRPKFIDSTMLGGCSFVSHMLPAMMALNAGLCDNVLVCYGANARTSPTMTFAQQESRRAQFDPHPYETPYQSNIVTSYALAAARHMHQYGTTRRDLAEVAVAARKWAQLNPEAFMRDPLTIEEVLAARLIADPLSLRDCCMVSDGAGAYVLTRADRAKHLKQKPVYVLGNASAVWHRQISSMPDLTVTAAQESGERAFAMAGMQPSDIDVVELYDAFTINTILFLEDLGFCKKGEGGAFVANGGIAPGGRLPVNTNGGGLSCVHPGMYGMFITIEAVRQLRGEGGARQVAGAETAVVHGNGGLLSAQATAILGTEAAL</sequence>
<feature type="domain" description="Thiolase C-terminal" evidence="1">
    <location>
        <begin position="243"/>
        <end position="386"/>
    </location>
</feature>
<reference evidence="3" key="1">
    <citation type="submission" date="2018-09" db="EMBL/GenBank/DDBJ databases">
        <authorList>
            <person name="Zhu H."/>
        </authorList>
    </citation>
    <scope>NUCLEOTIDE SEQUENCE [LARGE SCALE GENOMIC DNA]</scope>
    <source>
        <strain evidence="3">K1S02-23</strain>
    </source>
</reference>
<comment type="caution">
    <text evidence="2">The sequence shown here is derived from an EMBL/GenBank/DDBJ whole genome shotgun (WGS) entry which is preliminary data.</text>
</comment>
<dbReference type="GO" id="GO:0003988">
    <property type="term" value="F:acetyl-CoA C-acyltransferase activity"/>
    <property type="evidence" value="ECO:0007669"/>
    <property type="project" value="UniProtKB-ARBA"/>
</dbReference>
<dbReference type="AlphaFoldDB" id="A0A3A3G830"/>
<dbReference type="InterPro" id="IPR055140">
    <property type="entry name" value="Thiolase_C_2"/>
</dbReference>
<keyword evidence="3" id="KW-1185">Reference proteome</keyword>
<dbReference type="PANTHER" id="PTHR42870">
    <property type="entry name" value="ACETYL-COA C-ACETYLTRANSFERASE"/>
    <property type="match status" value="1"/>
</dbReference>
<dbReference type="RefSeq" id="WP_119786409.1">
    <property type="nucleotide sequence ID" value="NZ_QYUQ01000002.1"/>
</dbReference>
<dbReference type="InterPro" id="IPR002155">
    <property type="entry name" value="Thiolase"/>
</dbReference>